<evidence type="ECO:0000313" key="1">
    <source>
        <dbReference type="Proteomes" id="UP000887579"/>
    </source>
</evidence>
<evidence type="ECO:0000313" key="2">
    <source>
        <dbReference type="WBParaSite" id="ES5_v2.g12259.t1"/>
    </source>
</evidence>
<dbReference type="WBParaSite" id="ES5_v2.g12259.t1">
    <property type="protein sequence ID" value="ES5_v2.g12259.t1"/>
    <property type="gene ID" value="ES5_v2.g12259"/>
</dbReference>
<accession>A0AC34F5J0</accession>
<dbReference type="Proteomes" id="UP000887579">
    <property type="component" value="Unplaced"/>
</dbReference>
<protein>
    <submittedName>
        <fullName evidence="2">ATP-binding cassette sub-family B member 9</fullName>
    </submittedName>
</protein>
<sequence length="774" mass="87193">MKEVILVLTATVIFVYFDLTVSTIALGLYKPSFQFSINLLEHFLFFKDGYSFLTSPVDFVILALFRTTILIVGVYYFLRKFTPKWNLFFVGIELTNISYTFLKLLAFSEHVEQLGYFGFWISLIWNEIAFLGVAAMWHGIYRSPKLRRQTQELWSPSEDYTALTTTTDGDLTNPPQSRISVVKMIEERISTFEHVIKLLDYCKYYAIWFAGGFFFLTIYSLARVFQPKYTAQVISNIVNIKQMSDLVHSVGILAGLSVVSSICSGFKNGLFDYATALVNRKMRSDLFRSLVQQEIGFFDERKTGEIMSRLTSDCQTMSSTVSTNVNVFLRNGVMFIGSIIFMLTISWRLTLVSFIAVPFVGFITKAYGAYYDKLAEKTQNAIAGANQIAEQALGSIRTVRSFACEMNEANRFEAELNRTLKINGKKSIAYSGYTWLNELTDNAILVAILFYGGHLVLTGKMEVDGLFSFLLYQLQLGECLYNFGWVFTSLMESVGASRKVFEYLFRQPKITYNGILKPSKIEGKVAFNDIVFSYPTRASTIVLNKVSFTVNPGETVALVGPSGAGKSSVISLLEHFYEPRNGNITLDNYGIEEYDHKYFHQKVAMVSQEPVLHDGTVKYNILYGCEEWASDKDMIRAAKLANIHEFIMESEKGYDTQCGEKGVQMSGGQKQRIAIARALVREPAVLILDEATSALDAESEHIIQTALAQCAVGRSVIIIAHRLSTVEKADRIVVINKGRVIQTGNHKTLMQNSSGLYHSLVQRQLLQQADESEA</sequence>
<proteinExistence type="predicted"/>
<reference evidence="2" key="1">
    <citation type="submission" date="2022-11" db="UniProtKB">
        <authorList>
            <consortium name="WormBaseParasite"/>
        </authorList>
    </citation>
    <scope>IDENTIFICATION</scope>
</reference>
<organism evidence="1 2">
    <name type="scientific">Panagrolaimus sp. ES5</name>
    <dbReference type="NCBI Taxonomy" id="591445"/>
    <lineage>
        <taxon>Eukaryota</taxon>
        <taxon>Metazoa</taxon>
        <taxon>Ecdysozoa</taxon>
        <taxon>Nematoda</taxon>
        <taxon>Chromadorea</taxon>
        <taxon>Rhabditida</taxon>
        <taxon>Tylenchina</taxon>
        <taxon>Panagrolaimomorpha</taxon>
        <taxon>Panagrolaimoidea</taxon>
        <taxon>Panagrolaimidae</taxon>
        <taxon>Panagrolaimus</taxon>
    </lineage>
</organism>
<name>A0AC34F5J0_9BILA</name>